<dbReference type="PANTHER" id="PTHR28260">
    <property type="entry name" value="SPINDLE POLE BODY COMPONENT SPC105"/>
    <property type="match status" value="1"/>
</dbReference>
<dbReference type="GO" id="GO:0034501">
    <property type="term" value="P:protein localization to kinetochore"/>
    <property type="evidence" value="ECO:0007669"/>
    <property type="project" value="TreeGrafter"/>
</dbReference>
<keyword evidence="5" id="KW-1185">Reference proteome</keyword>
<dbReference type="Pfam" id="PF08317">
    <property type="entry name" value="Spc7"/>
    <property type="match status" value="1"/>
</dbReference>
<dbReference type="SMART" id="SM00787">
    <property type="entry name" value="Spc7"/>
    <property type="match status" value="1"/>
</dbReference>
<feature type="region of interest" description="Disordered" evidence="2">
    <location>
        <begin position="1"/>
        <end position="41"/>
    </location>
</feature>
<feature type="region of interest" description="Disordered" evidence="2">
    <location>
        <begin position="63"/>
        <end position="203"/>
    </location>
</feature>
<dbReference type="GeneID" id="88172824"/>
<dbReference type="RefSeq" id="XP_062876868.1">
    <property type="nucleotide sequence ID" value="XM_063020798.1"/>
</dbReference>
<dbReference type="EMBL" id="CP138895">
    <property type="protein sequence ID" value="WPK24485.1"/>
    <property type="molecule type" value="Genomic_DNA"/>
</dbReference>
<feature type="compositionally biased region" description="Acidic residues" evidence="2">
    <location>
        <begin position="288"/>
        <end position="298"/>
    </location>
</feature>
<feature type="compositionally biased region" description="Polar residues" evidence="2">
    <location>
        <begin position="535"/>
        <end position="560"/>
    </location>
</feature>
<keyword evidence="1" id="KW-0175">Coiled coil</keyword>
<dbReference type="KEGG" id="asau:88172824"/>
<dbReference type="PANTHER" id="PTHR28260:SF1">
    <property type="entry name" value="SPINDLE POLE BODY COMPONENT SPC105"/>
    <property type="match status" value="1"/>
</dbReference>
<dbReference type="GO" id="GO:0000776">
    <property type="term" value="C:kinetochore"/>
    <property type="evidence" value="ECO:0007669"/>
    <property type="project" value="TreeGrafter"/>
</dbReference>
<evidence type="ECO:0000259" key="3">
    <source>
        <dbReference type="SMART" id="SM00787"/>
    </source>
</evidence>
<accession>A0AAX4H7H7</accession>
<dbReference type="GO" id="GO:0007094">
    <property type="term" value="P:mitotic spindle assembly checkpoint signaling"/>
    <property type="evidence" value="ECO:0007669"/>
    <property type="project" value="TreeGrafter"/>
</dbReference>
<dbReference type="Proteomes" id="UP001338582">
    <property type="component" value="Chromosome 2"/>
</dbReference>
<feature type="region of interest" description="Disordered" evidence="2">
    <location>
        <begin position="359"/>
        <end position="396"/>
    </location>
</feature>
<feature type="region of interest" description="Disordered" evidence="2">
    <location>
        <begin position="535"/>
        <end position="571"/>
    </location>
</feature>
<evidence type="ECO:0000313" key="4">
    <source>
        <dbReference type="EMBL" id="WPK24485.1"/>
    </source>
</evidence>
<feature type="compositionally biased region" description="Basic and acidic residues" evidence="2">
    <location>
        <begin position="134"/>
        <end position="144"/>
    </location>
</feature>
<feature type="region of interest" description="Disordered" evidence="2">
    <location>
        <begin position="263"/>
        <end position="298"/>
    </location>
</feature>
<protein>
    <recommendedName>
        <fullName evidence="3">Spc7 kinetochore protein domain-containing protein</fullName>
    </recommendedName>
</protein>
<sequence length="1078" mass="122202">MTQDNTTASPEHADRDNVTEGYLQKPKSILKQRENVTLPLSSSQIERRVSFYSQVELRQFEFTSRSLSSDDAEGHTDPAEYLLSEFDENPVQTGRDTHSEEMENDDESMELTGQLSNGGQSNGGQSNGGQSNENAERTEPRTELDSILANNKEQPQELLDEQEHLPISHLKPRHETAKSDRSSILRNEHDDATNISFTHSPSQERHVLYLPTMADASPKAGSNHSLPRPAVAAVDSHSLFKPIEALQDYADSLRDSLFNDTGNSFVAEEDDQDLPSIQVPTMERNEPNDDNDDDEDDMELTEHAARTGDQVNTEEVTMDLTTQFSQAKPAKILELSQNNEVTMELTQPVSLLLEPVQTPADGHASSATASSAKIITPEQSPTQNQSSITSQNMSQDLSQEIHESTMDITAVHEPQEAHQLSIVEEEEEPEDTPMELTQPVAPTTAAVADATKTPNPREAKYTTPHNETDVARELFLTENKTVEETFAERLESNSIVDTPALMASQQELNRYLEEATPPIPRANVSLGGLGTPVRVSSQSFKDLPPQSTAANDSALESMQSRNRRLSDSQYDASYEVHQSRLSAKRALDPAIELNQSNPSKRRNTIDSPIEDTEKERFPLVSLTEFLDETEVKFFDDLEFANELPIPMSRGDVDPGKFSREDFYKANIQIPLLEVYELSCKELTGKIGQGKNLYKELQETSAQEVPDLFRKYYSSSYYEQMAMKSKFQIIRDYTREQAKEVWYEWRTKLFKNVIEVVNSNLEILKDDKIVLEDSIKETLAEYEVIQNRLEMIKQDITRFKQIKEQHKSLDAEEIRTIKTKLSTLESKLLEHKEDMALESGKLDAVNEMITEQNRRLQELNQKLEDERAELLKHKHFGNEELEIIHTKSQIIQACAGLKFIERTSAYTYEFEFYPKMGITVDMSKTDSADGLVFHPIESDTKTLHNESLERYCQALAETTPFLNIFETLSVFRSKWLQLLAIDEQVHALSAYYPIEIGSFSEEMIHFVIQYYSFETGLKVDYHVSIPLSRILNYQSAVLVTAKVLKSKGTTTERELRDAICQKKASHKILEKISTIETPP</sequence>
<feature type="coiled-coil region" evidence="1">
    <location>
        <begin position="760"/>
        <end position="875"/>
    </location>
</feature>
<feature type="compositionally biased region" description="Basic and acidic residues" evidence="2">
    <location>
        <begin position="173"/>
        <end position="192"/>
    </location>
</feature>
<proteinExistence type="predicted"/>
<feature type="compositionally biased region" description="Polar residues" evidence="2">
    <location>
        <begin position="377"/>
        <end position="396"/>
    </location>
</feature>
<dbReference type="InterPro" id="IPR013253">
    <property type="entry name" value="Spc7_domain"/>
</dbReference>
<organism evidence="4 5">
    <name type="scientific">Australozyma saopauloensis</name>
    <dbReference type="NCBI Taxonomy" id="291208"/>
    <lineage>
        <taxon>Eukaryota</taxon>
        <taxon>Fungi</taxon>
        <taxon>Dikarya</taxon>
        <taxon>Ascomycota</taxon>
        <taxon>Saccharomycotina</taxon>
        <taxon>Pichiomycetes</taxon>
        <taxon>Metschnikowiaceae</taxon>
        <taxon>Australozyma</taxon>
    </lineage>
</organism>
<evidence type="ECO:0000313" key="5">
    <source>
        <dbReference type="Proteomes" id="UP001338582"/>
    </source>
</evidence>
<evidence type="ECO:0000256" key="1">
    <source>
        <dbReference type="SAM" id="Coils"/>
    </source>
</evidence>
<gene>
    <name evidence="4" type="ORF">PUMCH_001759</name>
</gene>
<dbReference type="GO" id="GO:1990758">
    <property type="term" value="P:mitotic sister chromatid biorientation"/>
    <property type="evidence" value="ECO:0007669"/>
    <property type="project" value="TreeGrafter"/>
</dbReference>
<dbReference type="InterPro" id="IPR033338">
    <property type="entry name" value="Spc105/Spc7"/>
</dbReference>
<reference evidence="4 5" key="1">
    <citation type="submission" date="2023-10" db="EMBL/GenBank/DDBJ databases">
        <title>Draft Genome Sequence of Candida saopaulonensis from a very Premature Infant with Sepsis.</title>
        <authorList>
            <person name="Ning Y."/>
            <person name="Dai R."/>
            <person name="Xiao M."/>
            <person name="Xu Y."/>
            <person name="Yan Q."/>
            <person name="Zhang L."/>
        </authorList>
    </citation>
    <scope>NUCLEOTIDE SEQUENCE [LARGE SCALE GENOMIC DNA]</scope>
    <source>
        <strain evidence="4 5">19XY460</strain>
    </source>
</reference>
<dbReference type="AlphaFoldDB" id="A0AAX4H7H7"/>
<name>A0AAX4H7H7_9ASCO</name>
<evidence type="ECO:0000256" key="2">
    <source>
        <dbReference type="SAM" id="MobiDB-lite"/>
    </source>
</evidence>
<feature type="domain" description="Spc7 kinetochore protein" evidence="3">
    <location>
        <begin position="605"/>
        <end position="920"/>
    </location>
</feature>